<dbReference type="InterPro" id="IPR052433">
    <property type="entry name" value="X-Pro_dipept-like"/>
</dbReference>
<reference evidence="10 11" key="1">
    <citation type="journal article" date="2015" name="Genome Announc.">
        <title>Draft Genome Sequence of Filamentous Marine Cyanobacterium Lyngbya confervoides Strain BDU141951.</title>
        <authorList>
            <person name="Chandrababunaidu M.M."/>
            <person name="Sen D."/>
            <person name="Tripathy S."/>
        </authorList>
    </citation>
    <scope>NUCLEOTIDE SEQUENCE [LARGE SCALE GENOMIC DNA]</scope>
    <source>
        <strain evidence="10 11">BDU141951</strain>
    </source>
</reference>
<feature type="domain" description="Aminopeptidase P N-terminal" evidence="9">
    <location>
        <begin position="4"/>
        <end position="134"/>
    </location>
</feature>
<keyword evidence="10" id="KW-0645">Protease</keyword>
<accession>A0ABD4T504</accession>
<dbReference type="SUPFAM" id="SSF55920">
    <property type="entry name" value="Creatinase/aminopeptidase"/>
    <property type="match status" value="1"/>
</dbReference>
<evidence type="ECO:0000256" key="8">
    <source>
        <dbReference type="RuleBase" id="RU000590"/>
    </source>
</evidence>
<evidence type="ECO:0000256" key="6">
    <source>
        <dbReference type="ARBA" id="ARBA00022801"/>
    </source>
</evidence>
<dbReference type="Gene3D" id="3.90.230.10">
    <property type="entry name" value="Creatinase/methionine aminopeptidase superfamily"/>
    <property type="match status" value="1"/>
</dbReference>
<dbReference type="PANTHER" id="PTHR43226:SF4">
    <property type="entry name" value="XAA-PRO AMINOPEPTIDASE 3"/>
    <property type="match status" value="1"/>
</dbReference>
<gene>
    <name evidence="10" type="ORF">QQ91_0013290</name>
</gene>
<dbReference type="PROSITE" id="PS00491">
    <property type="entry name" value="PROLINE_PEPTIDASE"/>
    <property type="match status" value="1"/>
</dbReference>
<dbReference type="GO" id="GO:0004177">
    <property type="term" value="F:aminopeptidase activity"/>
    <property type="evidence" value="ECO:0007669"/>
    <property type="project" value="UniProtKB-KW"/>
</dbReference>
<keyword evidence="11" id="KW-1185">Reference proteome</keyword>
<evidence type="ECO:0000313" key="11">
    <source>
        <dbReference type="Proteomes" id="UP000031561"/>
    </source>
</evidence>
<dbReference type="EMBL" id="JTHE03000079">
    <property type="protein sequence ID" value="MCM1983792.1"/>
    <property type="molecule type" value="Genomic_DNA"/>
</dbReference>
<evidence type="ECO:0000256" key="2">
    <source>
        <dbReference type="ARBA" id="ARBA00001936"/>
    </source>
</evidence>
<comment type="catalytic activity">
    <reaction evidence="1">
        <text>Release of any N-terminal amino acid, including proline, that is linked to proline, even from a dipeptide or tripeptide.</text>
        <dbReference type="EC" id="3.4.11.9"/>
    </reaction>
</comment>
<dbReference type="Gene3D" id="3.40.350.10">
    <property type="entry name" value="Creatinase/prolidase N-terminal domain"/>
    <property type="match status" value="1"/>
</dbReference>
<dbReference type="SMART" id="SM01011">
    <property type="entry name" value="AMP_N"/>
    <property type="match status" value="1"/>
</dbReference>
<dbReference type="InterPro" id="IPR000994">
    <property type="entry name" value="Pept_M24"/>
</dbReference>
<dbReference type="Proteomes" id="UP000031561">
    <property type="component" value="Unassembled WGS sequence"/>
</dbReference>
<dbReference type="InterPro" id="IPR029149">
    <property type="entry name" value="Creatin/AminoP/Spt16_N"/>
</dbReference>
<dbReference type="GO" id="GO:0046872">
    <property type="term" value="F:metal ion binding"/>
    <property type="evidence" value="ECO:0007669"/>
    <property type="project" value="UniProtKB-KW"/>
</dbReference>
<keyword evidence="7" id="KW-0464">Manganese</keyword>
<evidence type="ECO:0000256" key="7">
    <source>
        <dbReference type="ARBA" id="ARBA00023211"/>
    </source>
</evidence>
<dbReference type="AlphaFoldDB" id="A0ABD4T504"/>
<comment type="caution">
    <text evidence="10">The sequence shown here is derived from an EMBL/GenBank/DDBJ whole genome shotgun (WGS) entry which is preliminary data.</text>
</comment>
<keyword evidence="5 8" id="KW-0479">Metal-binding</keyword>
<dbReference type="RefSeq" id="WP_236095890.1">
    <property type="nucleotide sequence ID" value="NZ_JTHE03000079.1"/>
</dbReference>
<dbReference type="Pfam" id="PF00557">
    <property type="entry name" value="Peptidase_M24"/>
    <property type="match status" value="1"/>
</dbReference>
<evidence type="ECO:0000256" key="1">
    <source>
        <dbReference type="ARBA" id="ARBA00001424"/>
    </source>
</evidence>
<comment type="cofactor">
    <cofactor evidence="2">
        <name>Mn(2+)</name>
        <dbReference type="ChEBI" id="CHEBI:29035"/>
    </cofactor>
</comment>
<organism evidence="10 11">
    <name type="scientific">Lyngbya confervoides BDU141951</name>
    <dbReference type="NCBI Taxonomy" id="1574623"/>
    <lineage>
        <taxon>Bacteria</taxon>
        <taxon>Bacillati</taxon>
        <taxon>Cyanobacteriota</taxon>
        <taxon>Cyanophyceae</taxon>
        <taxon>Oscillatoriophycideae</taxon>
        <taxon>Oscillatoriales</taxon>
        <taxon>Microcoleaceae</taxon>
        <taxon>Lyngbya</taxon>
    </lineage>
</organism>
<dbReference type="InterPro" id="IPR001131">
    <property type="entry name" value="Peptidase_M24B_aminopep-P_CS"/>
</dbReference>
<comment type="similarity">
    <text evidence="3 8">Belongs to the peptidase M24B family.</text>
</comment>
<evidence type="ECO:0000313" key="10">
    <source>
        <dbReference type="EMBL" id="MCM1983792.1"/>
    </source>
</evidence>
<evidence type="ECO:0000256" key="3">
    <source>
        <dbReference type="ARBA" id="ARBA00008766"/>
    </source>
</evidence>
<protein>
    <recommendedName>
        <fullName evidence="4">Xaa-Pro aminopeptidase</fullName>
        <ecNumber evidence="4">3.4.11.9</ecNumber>
    </recommendedName>
</protein>
<keyword evidence="6" id="KW-0378">Hydrolase</keyword>
<keyword evidence="10" id="KW-0031">Aminopeptidase</keyword>
<sequence length="451" mass="49682">MDVTPLPILQQRRARLSDCCAEPVLLWSGAPVARNFAANCYPFRASSHFLYLAGLPIMNAVFALAAGRSILYWDEASPEDDLWHGPTPTRWDLARSAGIDEAYPLSALEQWQDQAFATLPAPDLLTQQRQRDLAGPAVPGMAQRHQILAAAMMRLRLQQDEFSLAQIRTAAAVTVQAHQAGMRATLRSHTEAEVRSAIEQVFISHNLVPAYGSIVTVHGEVLHNPHYHHPLQAGDLLLVDAGAETTLGWAADVTRTWPVSGTFSPTQREIYQVVLAAHDACIEAIAPGVEYEAIHRLALKVLAAGLVDLKILRGDPESLVDQEIPSYFFPHGVGHLLGLDVHDMEDLGDLAGYAPGRQRSQRPGFRYLRLHRPLQENMVVTVEPGFYQIPALLGSARQRGESAICWDQLDKFRDVRGIRIEDDVWVSPQGPVVLTAALASRPESVEAQLKS</sequence>
<dbReference type="Pfam" id="PF05195">
    <property type="entry name" value="AMP_N"/>
    <property type="match status" value="1"/>
</dbReference>
<evidence type="ECO:0000256" key="4">
    <source>
        <dbReference type="ARBA" id="ARBA00012574"/>
    </source>
</evidence>
<evidence type="ECO:0000259" key="9">
    <source>
        <dbReference type="SMART" id="SM01011"/>
    </source>
</evidence>
<evidence type="ECO:0000256" key="5">
    <source>
        <dbReference type="ARBA" id="ARBA00022723"/>
    </source>
</evidence>
<dbReference type="InterPro" id="IPR007865">
    <property type="entry name" value="Aminopep_P_N"/>
</dbReference>
<dbReference type="CDD" id="cd01087">
    <property type="entry name" value="Prolidase"/>
    <property type="match status" value="1"/>
</dbReference>
<dbReference type="SUPFAM" id="SSF53092">
    <property type="entry name" value="Creatinase/prolidase N-terminal domain"/>
    <property type="match status" value="1"/>
</dbReference>
<dbReference type="PANTHER" id="PTHR43226">
    <property type="entry name" value="XAA-PRO AMINOPEPTIDASE 3"/>
    <property type="match status" value="1"/>
</dbReference>
<name>A0ABD4T504_9CYAN</name>
<proteinExistence type="inferred from homology"/>
<dbReference type="EC" id="3.4.11.9" evidence="4"/>
<dbReference type="InterPro" id="IPR036005">
    <property type="entry name" value="Creatinase/aminopeptidase-like"/>
</dbReference>